<evidence type="ECO:0000256" key="7">
    <source>
        <dbReference type="ARBA" id="ARBA00064758"/>
    </source>
</evidence>
<dbReference type="Pfam" id="PF00354">
    <property type="entry name" value="Pentaxin"/>
    <property type="match status" value="1"/>
</dbReference>
<dbReference type="GeneTree" id="ENSGT01100000263515"/>
<dbReference type="PRINTS" id="PR00895">
    <property type="entry name" value="PENTAXIN"/>
</dbReference>
<dbReference type="Gene3D" id="2.60.120.200">
    <property type="match status" value="1"/>
</dbReference>
<dbReference type="PROSITE" id="PS51828">
    <property type="entry name" value="PTX_2"/>
    <property type="match status" value="1"/>
</dbReference>
<evidence type="ECO:0000256" key="1">
    <source>
        <dbReference type="ARBA" id="ARBA00004613"/>
    </source>
</evidence>
<dbReference type="PANTHER" id="PTHR46943">
    <property type="entry name" value="PENTRAXIN-RELATED PROTEIN PTX3"/>
    <property type="match status" value="1"/>
</dbReference>
<dbReference type="InterPro" id="IPR042837">
    <property type="entry name" value="PTX3"/>
</dbReference>
<evidence type="ECO:0000259" key="12">
    <source>
        <dbReference type="PROSITE" id="PS51828"/>
    </source>
</evidence>
<dbReference type="Proteomes" id="UP000694569">
    <property type="component" value="Unplaced"/>
</dbReference>
<dbReference type="FunFam" id="2.60.120.200:FF:000110">
    <property type="entry name" value="pentraxin-related protein PTX3"/>
    <property type="match status" value="1"/>
</dbReference>
<sequence length="363" mass="40826">MQDPLLIYIYIYIYIYIRQDTEHSTVLIGVTCNSCVLVTLTDCQVKELTKWDKLFTMLENSQMRENMLLQTVDEVLKVELQTLRAELTRFTVDIAGKYRLDGIERALKQKSEDDEEQKNRAPAECKQTEAALDGALQDLESLKSTLELTQKWVNKRSLPADCDSAILFPMRSPKIYASVHPVEMTLEAFTFCTWIRVTEALEKTIVFSYGTKKNPYEIQLYLNNRSPVLVIGGEKNKVSADDVVEPGQWSQLCGAWSIIEGNVAFWANGELIELSSNVSKGRAIPDRGIFQLGQEKNGCCVGGGFDESLAFSGKITGFNVWDRVLSEKEISETRGENGCNIRGNIVGWGTTEIQPHGGSQYIH</sequence>
<dbReference type="InterPro" id="IPR013320">
    <property type="entry name" value="ConA-like_dom_sf"/>
</dbReference>
<feature type="domain" description="Pentraxin (PTX)" evidence="12">
    <location>
        <begin position="162"/>
        <end position="363"/>
    </location>
</feature>
<gene>
    <name evidence="13" type="primary">PTX3</name>
</gene>
<name>A0A8C5MZF7_9ANUR</name>
<dbReference type="AlphaFoldDB" id="A0A8C5MZF7"/>
<dbReference type="InterPro" id="IPR058832">
    <property type="entry name" value="PTX3_N"/>
</dbReference>
<accession>A0A8C5MZF7</accession>
<dbReference type="SMART" id="SM00159">
    <property type="entry name" value="PTX"/>
    <property type="match status" value="1"/>
</dbReference>
<evidence type="ECO:0000256" key="6">
    <source>
        <dbReference type="ARBA" id="ARBA00057134"/>
    </source>
</evidence>
<evidence type="ECO:0000256" key="8">
    <source>
        <dbReference type="ARBA" id="ARBA00073233"/>
    </source>
</evidence>
<comment type="subunit">
    <text evidence="7">Homooctamer; disulfide-linked. Binds to C1q.</text>
</comment>
<organism evidence="13 14">
    <name type="scientific">Leptobrachium leishanense</name>
    <name type="common">Leishan spiny toad</name>
    <dbReference type="NCBI Taxonomy" id="445787"/>
    <lineage>
        <taxon>Eukaryota</taxon>
        <taxon>Metazoa</taxon>
        <taxon>Chordata</taxon>
        <taxon>Craniata</taxon>
        <taxon>Vertebrata</taxon>
        <taxon>Euteleostomi</taxon>
        <taxon>Amphibia</taxon>
        <taxon>Batrachia</taxon>
        <taxon>Anura</taxon>
        <taxon>Pelobatoidea</taxon>
        <taxon>Megophryidae</taxon>
        <taxon>Leptobrachium</taxon>
    </lineage>
</organism>
<dbReference type="GO" id="GO:0005615">
    <property type="term" value="C:extracellular space"/>
    <property type="evidence" value="ECO:0007669"/>
    <property type="project" value="TreeGrafter"/>
</dbReference>
<dbReference type="Ensembl" id="ENSLLET00000022879.1">
    <property type="protein sequence ID" value="ENSLLEP00000022026.1"/>
    <property type="gene ID" value="ENSLLEG00000013934.1"/>
</dbReference>
<evidence type="ECO:0000313" key="14">
    <source>
        <dbReference type="Proteomes" id="UP000694569"/>
    </source>
</evidence>
<dbReference type="GO" id="GO:0044793">
    <property type="term" value="P:host-mediated suppression of viral proces"/>
    <property type="evidence" value="ECO:0007669"/>
    <property type="project" value="TreeGrafter"/>
</dbReference>
<dbReference type="OrthoDB" id="10009351at2759"/>
<dbReference type="GO" id="GO:0045087">
    <property type="term" value="P:innate immune response"/>
    <property type="evidence" value="ECO:0007669"/>
    <property type="project" value="TreeGrafter"/>
</dbReference>
<dbReference type="InterPro" id="IPR001759">
    <property type="entry name" value="PTX_dom"/>
</dbReference>
<evidence type="ECO:0000256" key="2">
    <source>
        <dbReference type="ARBA" id="ARBA00022525"/>
    </source>
</evidence>
<dbReference type="Pfam" id="PF26206">
    <property type="entry name" value="PTX3_N"/>
    <property type="match status" value="1"/>
</dbReference>
<proteinExistence type="predicted"/>
<keyword evidence="2" id="KW-0964">Secreted</keyword>
<evidence type="ECO:0000256" key="4">
    <source>
        <dbReference type="ARBA" id="ARBA00023157"/>
    </source>
</evidence>
<comment type="subcellular location">
    <subcellularLocation>
        <location evidence="1">Secreted</location>
    </subcellularLocation>
</comment>
<reference evidence="13" key="2">
    <citation type="submission" date="2025-09" db="UniProtKB">
        <authorList>
            <consortium name="Ensembl"/>
        </authorList>
    </citation>
    <scope>IDENTIFICATION</scope>
</reference>
<dbReference type="PANTHER" id="PTHR46943:SF1">
    <property type="entry name" value="PENTRAXIN-RELATED PROTEIN PTX3"/>
    <property type="match status" value="1"/>
</dbReference>
<evidence type="ECO:0000313" key="13">
    <source>
        <dbReference type="Ensembl" id="ENSLLEP00000022026.1"/>
    </source>
</evidence>
<evidence type="ECO:0000256" key="11">
    <source>
        <dbReference type="SAM" id="Coils"/>
    </source>
</evidence>
<keyword evidence="4" id="KW-1015">Disulfide bond</keyword>
<comment type="function">
    <text evidence="6">Plays a role in the regulation of innate resistance to pathogens, inflammatory reactions, possibly clearance of self-components and female fertility.</text>
</comment>
<evidence type="ECO:0000256" key="9">
    <source>
        <dbReference type="ARBA" id="ARBA00083262"/>
    </source>
</evidence>
<keyword evidence="11" id="KW-0175">Coiled coil</keyword>
<keyword evidence="3" id="KW-0732">Signal</keyword>
<reference evidence="13" key="1">
    <citation type="submission" date="2025-08" db="UniProtKB">
        <authorList>
            <consortium name="Ensembl"/>
        </authorList>
    </citation>
    <scope>IDENTIFICATION</scope>
</reference>
<keyword evidence="14" id="KW-1185">Reference proteome</keyword>
<feature type="coiled-coil region" evidence="11">
    <location>
        <begin position="100"/>
        <end position="145"/>
    </location>
</feature>
<comment type="caution">
    <text evidence="10">Lacks conserved residue(s) required for the propagation of feature annotation.</text>
</comment>
<dbReference type="GO" id="GO:0001849">
    <property type="term" value="F:complement component C1q complex binding"/>
    <property type="evidence" value="ECO:0007669"/>
    <property type="project" value="TreeGrafter"/>
</dbReference>
<evidence type="ECO:0000256" key="5">
    <source>
        <dbReference type="ARBA" id="ARBA00023180"/>
    </source>
</evidence>
<keyword evidence="5" id="KW-0325">Glycoprotein</keyword>
<evidence type="ECO:0000256" key="10">
    <source>
        <dbReference type="PROSITE-ProRule" id="PRU01172"/>
    </source>
</evidence>
<protein>
    <recommendedName>
        <fullName evidence="8">Pentraxin-related protein PTX3</fullName>
    </recommendedName>
    <alternativeName>
        <fullName evidence="9">Pentaxin-related protein PTX3</fullName>
    </alternativeName>
</protein>
<dbReference type="SUPFAM" id="SSF49899">
    <property type="entry name" value="Concanavalin A-like lectins/glucanases"/>
    <property type="match status" value="1"/>
</dbReference>
<evidence type="ECO:0000256" key="3">
    <source>
        <dbReference type="ARBA" id="ARBA00022729"/>
    </source>
</evidence>